<dbReference type="InterPro" id="IPR052036">
    <property type="entry name" value="Hydrolase/PRTase-associated"/>
</dbReference>
<evidence type="ECO:0000313" key="2">
    <source>
        <dbReference type="EMBL" id="TWG12733.1"/>
    </source>
</evidence>
<dbReference type="EMBL" id="VIWY01000005">
    <property type="protein sequence ID" value="TWG12733.1"/>
    <property type="molecule type" value="Genomic_DNA"/>
</dbReference>
<dbReference type="CDD" id="cd14728">
    <property type="entry name" value="Ere-like"/>
    <property type="match status" value="1"/>
</dbReference>
<protein>
    <submittedName>
        <fullName evidence="2">Erythromycin esterase</fullName>
    </submittedName>
</protein>
<dbReference type="AlphaFoldDB" id="A0A561VMB9"/>
<dbReference type="GO" id="GO:0046677">
    <property type="term" value="P:response to antibiotic"/>
    <property type="evidence" value="ECO:0007669"/>
    <property type="project" value="InterPro"/>
</dbReference>
<dbReference type="Proteomes" id="UP000320239">
    <property type="component" value="Unassembled WGS sequence"/>
</dbReference>
<organism evidence="2 3">
    <name type="scientific">Actinoplanes teichomyceticus</name>
    <dbReference type="NCBI Taxonomy" id="1867"/>
    <lineage>
        <taxon>Bacteria</taxon>
        <taxon>Bacillati</taxon>
        <taxon>Actinomycetota</taxon>
        <taxon>Actinomycetes</taxon>
        <taxon>Micromonosporales</taxon>
        <taxon>Micromonosporaceae</taxon>
        <taxon>Actinoplanes</taxon>
    </lineage>
</organism>
<gene>
    <name evidence="2" type="ORF">FHX34_105601</name>
</gene>
<dbReference type="SUPFAM" id="SSF159501">
    <property type="entry name" value="EreA/ChaN-like"/>
    <property type="match status" value="2"/>
</dbReference>
<keyword evidence="3" id="KW-1185">Reference proteome</keyword>
<reference evidence="2 3" key="1">
    <citation type="submission" date="2019-06" db="EMBL/GenBank/DDBJ databases">
        <title>Sequencing the genomes of 1000 actinobacteria strains.</title>
        <authorList>
            <person name="Klenk H.-P."/>
        </authorList>
    </citation>
    <scope>NUCLEOTIDE SEQUENCE [LARGE SCALE GENOMIC DNA]</scope>
    <source>
        <strain evidence="2 3">DSM 43866</strain>
    </source>
</reference>
<proteinExistence type="predicted"/>
<evidence type="ECO:0000256" key="1">
    <source>
        <dbReference type="SAM" id="MobiDB-lite"/>
    </source>
</evidence>
<dbReference type="InterPro" id="IPR007815">
    <property type="entry name" value="Emycin_Estase"/>
</dbReference>
<evidence type="ECO:0000313" key="3">
    <source>
        <dbReference type="Proteomes" id="UP000320239"/>
    </source>
</evidence>
<dbReference type="RefSeq" id="WP_164466005.1">
    <property type="nucleotide sequence ID" value="NZ_BOMX01000088.1"/>
</dbReference>
<dbReference type="PANTHER" id="PTHR31299:SF0">
    <property type="entry name" value="ESTERASE, PUTATIVE (AFU_ORTHOLOGUE AFUA_1G05850)-RELATED"/>
    <property type="match status" value="1"/>
</dbReference>
<name>A0A561VMB9_ACTTI</name>
<comment type="caution">
    <text evidence="2">The sequence shown here is derived from an EMBL/GenBank/DDBJ whole genome shotgun (WGS) entry which is preliminary data.</text>
</comment>
<feature type="region of interest" description="Disordered" evidence="1">
    <location>
        <begin position="268"/>
        <end position="288"/>
    </location>
</feature>
<dbReference type="Pfam" id="PF05139">
    <property type="entry name" value="Erythro_esteras"/>
    <property type="match status" value="1"/>
</dbReference>
<sequence length="480" mass="51609">MTALATLTISTLDPTAGLDDLEPLRDLVGDARVVGIGESAHDVREYQQLRFRLTRFLVERMGFTTLALESGFAEGLLVDRWVRDAPGAAGTVDEIAGRGLTYGFGRSPETRRLLSWLRRQHREGRRVRFAGLDLPADLGSLLPALEIVAGHLEVDPAAREIIDQIRTYAEAWARPHTLAAARAYAETPAADRDALTVLLAELSTRVDALRPIHARQAAAPGHADTAVRHDERHADTAVRHDKAHTDTAVRHDKAHTDAVVRHDKAHTDTAVRHDERHADTPVRHDEARGDGVAWHEAAATARHALRLAVLLDQMLRAQLAAAQGSTAHAVVNVRDAAMAETAAHLLRDGQRMVISAANNHLQRIPIDLGDSSVAVLGGHLATGLGDGYLSIAVTCGGGRTPTRRPAPGTERGVQVLTVDLAAPAPGSVEALLGGDRPGITDLRPLRGVPGGPRRYRNLDGYLDVPVADAFDLVAVVPRLQ</sequence>
<dbReference type="Gene3D" id="3.40.1660.10">
    <property type="entry name" value="EreA-like (biosynthetic domain)"/>
    <property type="match status" value="2"/>
</dbReference>
<dbReference type="PANTHER" id="PTHR31299">
    <property type="entry name" value="ESTERASE, PUTATIVE (AFU_ORTHOLOGUE AFUA_1G05850)-RELATED"/>
    <property type="match status" value="1"/>
</dbReference>
<accession>A0A561VMB9</accession>